<evidence type="ECO:0000313" key="4">
    <source>
        <dbReference type="Proteomes" id="UP001612415"/>
    </source>
</evidence>
<dbReference type="SUPFAM" id="SSF47090">
    <property type="entry name" value="PGBD-like"/>
    <property type="match status" value="1"/>
</dbReference>
<evidence type="ECO:0000259" key="2">
    <source>
        <dbReference type="Pfam" id="PF01471"/>
    </source>
</evidence>
<keyword evidence="1" id="KW-0732">Signal</keyword>
<protein>
    <submittedName>
        <fullName evidence="3">Peptidoglycan-binding protein</fullName>
    </submittedName>
</protein>
<sequence length="125" mass="12760">MGTTIKARLGVIATASALVVTGLLAAGPTASAAVLTQATPATAASDSCGYYSGTALTVRGNTGPRVHEIQCLLNSYSGYPVALDEDSNFGPNTESGVRWLQSCAHITVDGKVGVNTWNALRNSSC</sequence>
<dbReference type="Gene3D" id="1.10.101.10">
    <property type="entry name" value="PGBD-like superfamily/PGBD"/>
    <property type="match status" value="1"/>
</dbReference>
<dbReference type="RefSeq" id="WP_398663021.1">
    <property type="nucleotide sequence ID" value="NZ_JBITDC010000035.1"/>
</dbReference>
<dbReference type="Proteomes" id="UP001612415">
    <property type="component" value="Unassembled WGS sequence"/>
</dbReference>
<dbReference type="Pfam" id="PF01471">
    <property type="entry name" value="PG_binding_1"/>
    <property type="match status" value="1"/>
</dbReference>
<evidence type="ECO:0000313" key="3">
    <source>
        <dbReference type="EMBL" id="MFI5681943.1"/>
    </source>
</evidence>
<dbReference type="InterPro" id="IPR002477">
    <property type="entry name" value="Peptidoglycan-bd-like"/>
</dbReference>
<accession>A0ABW7YJ76</accession>
<dbReference type="EMBL" id="JBITDC010000035">
    <property type="protein sequence ID" value="MFI5681943.1"/>
    <property type="molecule type" value="Genomic_DNA"/>
</dbReference>
<gene>
    <name evidence="3" type="ORF">ACIA8P_46590</name>
</gene>
<proteinExistence type="predicted"/>
<name>A0ABW7YJ76_STRCE</name>
<organism evidence="3 4">
    <name type="scientific">Streptomyces cellulosae</name>
    <dbReference type="NCBI Taxonomy" id="1968"/>
    <lineage>
        <taxon>Bacteria</taxon>
        <taxon>Bacillati</taxon>
        <taxon>Actinomycetota</taxon>
        <taxon>Actinomycetes</taxon>
        <taxon>Kitasatosporales</taxon>
        <taxon>Streptomycetaceae</taxon>
        <taxon>Streptomyces</taxon>
    </lineage>
</organism>
<feature type="domain" description="Peptidoglycan binding-like" evidence="2">
    <location>
        <begin position="62"/>
        <end position="120"/>
    </location>
</feature>
<keyword evidence="4" id="KW-1185">Reference proteome</keyword>
<dbReference type="InterPro" id="IPR036365">
    <property type="entry name" value="PGBD-like_sf"/>
</dbReference>
<reference evidence="3 4" key="1">
    <citation type="submission" date="2024-10" db="EMBL/GenBank/DDBJ databases">
        <title>The Natural Products Discovery Center: Release of the First 8490 Sequenced Strains for Exploring Actinobacteria Biosynthetic Diversity.</title>
        <authorList>
            <person name="Kalkreuter E."/>
            <person name="Kautsar S.A."/>
            <person name="Yang D."/>
            <person name="Bader C.D."/>
            <person name="Teijaro C.N."/>
            <person name="Fluegel L."/>
            <person name="Davis C.M."/>
            <person name="Simpson J.R."/>
            <person name="Lauterbach L."/>
            <person name="Steele A.D."/>
            <person name="Gui C."/>
            <person name="Meng S."/>
            <person name="Li G."/>
            <person name="Viehrig K."/>
            <person name="Ye F."/>
            <person name="Su P."/>
            <person name="Kiefer A.F."/>
            <person name="Nichols A."/>
            <person name="Cepeda A.J."/>
            <person name="Yan W."/>
            <person name="Fan B."/>
            <person name="Jiang Y."/>
            <person name="Adhikari A."/>
            <person name="Zheng C.-J."/>
            <person name="Schuster L."/>
            <person name="Cowan T.M."/>
            <person name="Smanski M.J."/>
            <person name="Chevrette M.G."/>
            <person name="De Carvalho L.P.S."/>
            <person name="Shen B."/>
        </authorList>
    </citation>
    <scope>NUCLEOTIDE SEQUENCE [LARGE SCALE GENOMIC DNA]</scope>
    <source>
        <strain evidence="3 4">NPDC051599</strain>
    </source>
</reference>
<dbReference type="InterPro" id="IPR036366">
    <property type="entry name" value="PGBDSf"/>
</dbReference>
<comment type="caution">
    <text evidence="3">The sequence shown here is derived from an EMBL/GenBank/DDBJ whole genome shotgun (WGS) entry which is preliminary data.</text>
</comment>
<evidence type="ECO:0000256" key="1">
    <source>
        <dbReference type="SAM" id="SignalP"/>
    </source>
</evidence>
<feature type="chain" id="PRO_5045577576" evidence="1">
    <location>
        <begin position="33"/>
        <end position="125"/>
    </location>
</feature>
<feature type="signal peptide" evidence="1">
    <location>
        <begin position="1"/>
        <end position="32"/>
    </location>
</feature>